<dbReference type="InterPro" id="IPR046342">
    <property type="entry name" value="CBS_dom_sf"/>
</dbReference>
<evidence type="ECO:0000259" key="4">
    <source>
        <dbReference type="PROSITE" id="PS51371"/>
    </source>
</evidence>
<dbReference type="AlphaFoldDB" id="B5A4K2"/>
<keyword evidence="1" id="KW-0677">Repeat</keyword>
<dbReference type="PANTHER" id="PTHR13780:SF36">
    <property type="entry name" value="CBS DOMAIN-CONTAINING PROTEIN"/>
    <property type="match status" value="1"/>
</dbReference>
<evidence type="ECO:0000256" key="3">
    <source>
        <dbReference type="PROSITE-ProRule" id="PRU00703"/>
    </source>
</evidence>
<evidence type="ECO:0000256" key="1">
    <source>
        <dbReference type="ARBA" id="ARBA00022737"/>
    </source>
</evidence>
<dbReference type="InterPro" id="IPR050511">
    <property type="entry name" value="AMPK_gamma/SDS23_families"/>
</dbReference>
<dbReference type="PROSITE" id="PS51371">
    <property type="entry name" value="CBS"/>
    <property type="match status" value="3"/>
</dbReference>
<name>B5A4K2_GYMST</name>
<dbReference type="Gene3D" id="3.10.580.10">
    <property type="entry name" value="CBS-domain"/>
    <property type="match status" value="2"/>
</dbReference>
<dbReference type="PANTHER" id="PTHR13780">
    <property type="entry name" value="AMP-ACTIVATED PROTEIN KINASE, GAMMA REGULATORY SUBUNIT"/>
    <property type="match status" value="1"/>
</dbReference>
<dbReference type="CDD" id="cd02205">
    <property type="entry name" value="CBS_pair_SF"/>
    <property type="match status" value="1"/>
</dbReference>
<feature type="domain" description="CBS" evidence="4">
    <location>
        <begin position="192"/>
        <end position="258"/>
    </location>
</feature>
<evidence type="ECO:0000256" key="2">
    <source>
        <dbReference type="ARBA" id="ARBA00023122"/>
    </source>
</evidence>
<dbReference type="SUPFAM" id="SSF54631">
    <property type="entry name" value="CBS-domain pair"/>
    <property type="match status" value="2"/>
</dbReference>
<keyword evidence="2 3" id="KW-0129">CBS domain</keyword>
<keyword evidence="5" id="KW-0418">Kinase</keyword>
<evidence type="ECO:0000313" key="5">
    <source>
        <dbReference type="EMBL" id="ACF24554.1"/>
    </source>
</evidence>
<organism evidence="5">
    <name type="scientific">Gymnochlora stellata</name>
    <dbReference type="NCBI Taxonomy" id="67809"/>
    <lineage>
        <taxon>Eukaryota</taxon>
        <taxon>Sar</taxon>
        <taxon>Rhizaria</taxon>
        <taxon>Cercozoa</taxon>
        <taxon>Chlorarachniophyceae</taxon>
        <taxon>Gymnochlora</taxon>
    </lineage>
</organism>
<proteinExistence type="evidence at transcript level"/>
<accession>B5A4K2</accession>
<feature type="domain" description="CBS" evidence="4">
    <location>
        <begin position="20"/>
        <end position="81"/>
    </location>
</feature>
<reference evidence="5" key="1">
    <citation type="journal article" date="2008" name="Mol. Biol. Evol.">
        <title>Nucleus-encoded periplastid-targeted EFL in chlorarachniophytes.</title>
        <authorList>
            <person name="Gile G.H."/>
            <person name="Keeling P.J."/>
        </authorList>
    </citation>
    <scope>NUCLEOTIDE SEQUENCE</scope>
    <source>
        <strain evidence="5">CCMP 2057</strain>
    </source>
</reference>
<keyword evidence="5" id="KW-0808">Transferase</keyword>
<dbReference type="GO" id="GO:0016301">
    <property type="term" value="F:kinase activity"/>
    <property type="evidence" value="ECO:0007669"/>
    <property type="project" value="UniProtKB-KW"/>
</dbReference>
<sequence length="340" mass="37973">MQTTAKLEDFLKDSTVADLKSKTEIIPIAATDSVADAMKELAKRKILSMPVLDKKKSKYVGIISISDIVIATVFNPAFAKLAKGASAIDKLTREDFKKIIEKSVLNNPVCDLVGMTEEGKNLWAFDEKESLTKVSEYFAQGVHRALISHQKGNPSFISQTDLVRFISKKVKESKDKDVANFLNNSLEKLGYVRKGKKIISVSTTETALAGFRRLLQWQSFRDWNLAALPIVDKDGKVVGNLSESDLREMNAETRLLDLLFVTPLFLKTYCGEMRKPVVVSPETSFVDALDKLISESVHRVWIVDKDSKPIGVFSLSDVISQFTPFAWSHEKVMDGLFTTS</sequence>
<dbReference type="SMART" id="SM00116">
    <property type="entry name" value="CBS"/>
    <property type="match status" value="3"/>
</dbReference>
<dbReference type="InterPro" id="IPR000644">
    <property type="entry name" value="CBS_dom"/>
</dbReference>
<feature type="domain" description="CBS" evidence="4">
    <location>
        <begin position="272"/>
        <end position="331"/>
    </location>
</feature>
<dbReference type="EMBL" id="EU810286">
    <property type="protein sequence ID" value="ACF24554.1"/>
    <property type="molecule type" value="mRNA"/>
</dbReference>
<protein>
    <submittedName>
        <fullName evidence="5">Putative SNF4 kinase-activating protein</fullName>
    </submittedName>
</protein>
<dbReference type="Pfam" id="PF00571">
    <property type="entry name" value="CBS"/>
    <property type="match status" value="3"/>
</dbReference>